<dbReference type="AlphaFoldDB" id="A0A1J7JA06"/>
<proteinExistence type="predicted"/>
<dbReference type="Proteomes" id="UP000182658">
    <property type="component" value="Unassembled WGS sequence"/>
</dbReference>
<dbReference type="EMBL" id="KV875103">
    <property type="protein sequence ID" value="OIW24378.1"/>
    <property type="molecule type" value="Genomic_DNA"/>
</dbReference>
<sequence length="51" mass="5550">MSWNLGEWQKCDRDRPVAATEARGKRQPFAPARKNVTLPDTGSAPAPSVNA</sequence>
<evidence type="ECO:0000256" key="1">
    <source>
        <dbReference type="SAM" id="MobiDB-lite"/>
    </source>
</evidence>
<accession>A0A1J7JA06</accession>
<reference evidence="2 3" key="1">
    <citation type="submission" date="2016-10" db="EMBL/GenBank/DDBJ databases">
        <title>Draft genome sequence of Coniochaeta ligniaria NRRL30616, a lignocellulolytic fungus for bioabatement of inhibitors in plant biomass hydrolysates.</title>
        <authorList>
            <consortium name="DOE Joint Genome Institute"/>
            <person name="Jimenez D.J."/>
            <person name="Hector R.E."/>
            <person name="Riley R."/>
            <person name="Sun H."/>
            <person name="Grigoriev I.V."/>
            <person name="Van Elsas J.D."/>
            <person name="Nichols N.N."/>
        </authorList>
    </citation>
    <scope>NUCLEOTIDE SEQUENCE [LARGE SCALE GENOMIC DNA]</scope>
    <source>
        <strain evidence="2 3">NRRL 30616</strain>
    </source>
</reference>
<name>A0A1J7JA06_9PEZI</name>
<gene>
    <name evidence="2" type="ORF">CONLIGDRAFT_636579</name>
</gene>
<evidence type="ECO:0000313" key="3">
    <source>
        <dbReference type="Proteomes" id="UP000182658"/>
    </source>
</evidence>
<evidence type="ECO:0000313" key="2">
    <source>
        <dbReference type="EMBL" id="OIW24378.1"/>
    </source>
</evidence>
<protein>
    <submittedName>
        <fullName evidence="2">Uncharacterized protein</fullName>
    </submittedName>
</protein>
<keyword evidence="3" id="KW-1185">Reference proteome</keyword>
<dbReference type="InParanoid" id="A0A1J7JA06"/>
<organism evidence="2 3">
    <name type="scientific">Coniochaeta ligniaria NRRL 30616</name>
    <dbReference type="NCBI Taxonomy" id="1408157"/>
    <lineage>
        <taxon>Eukaryota</taxon>
        <taxon>Fungi</taxon>
        <taxon>Dikarya</taxon>
        <taxon>Ascomycota</taxon>
        <taxon>Pezizomycotina</taxon>
        <taxon>Sordariomycetes</taxon>
        <taxon>Sordariomycetidae</taxon>
        <taxon>Coniochaetales</taxon>
        <taxon>Coniochaetaceae</taxon>
        <taxon>Coniochaeta</taxon>
    </lineage>
</organism>
<feature type="region of interest" description="Disordered" evidence="1">
    <location>
        <begin position="1"/>
        <end position="51"/>
    </location>
</feature>